<dbReference type="PANTHER" id="PTHR47331:SF5">
    <property type="entry name" value="RIBONUCLEASE H"/>
    <property type="match status" value="1"/>
</dbReference>
<organism evidence="1 2">
    <name type="scientific">Ceratitis capitata</name>
    <name type="common">Mediterranean fruit fly</name>
    <name type="synonym">Tephritis capitata</name>
    <dbReference type="NCBI Taxonomy" id="7213"/>
    <lineage>
        <taxon>Eukaryota</taxon>
        <taxon>Metazoa</taxon>
        <taxon>Ecdysozoa</taxon>
        <taxon>Arthropoda</taxon>
        <taxon>Hexapoda</taxon>
        <taxon>Insecta</taxon>
        <taxon>Pterygota</taxon>
        <taxon>Neoptera</taxon>
        <taxon>Endopterygota</taxon>
        <taxon>Diptera</taxon>
        <taxon>Brachycera</taxon>
        <taxon>Muscomorpha</taxon>
        <taxon>Tephritoidea</taxon>
        <taxon>Tephritidae</taxon>
        <taxon>Ceratitis</taxon>
        <taxon>Ceratitis</taxon>
    </lineage>
</organism>
<reference evidence="1" key="1">
    <citation type="submission" date="2020-11" db="EMBL/GenBank/DDBJ databases">
        <authorList>
            <person name="Whitehead M."/>
        </authorList>
    </citation>
    <scope>NUCLEOTIDE SEQUENCE</scope>
    <source>
        <strain evidence="1">EGII</strain>
    </source>
</reference>
<evidence type="ECO:0000313" key="1">
    <source>
        <dbReference type="EMBL" id="CAD7001499.1"/>
    </source>
</evidence>
<keyword evidence="2" id="KW-1185">Reference proteome</keyword>
<gene>
    <name evidence="1" type="ORF">CCAP1982_LOCUS9996</name>
</gene>
<dbReference type="OrthoDB" id="8065733at2759"/>
<name>A0A811UQT4_CERCA</name>
<dbReference type="PANTHER" id="PTHR47331">
    <property type="entry name" value="PHD-TYPE DOMAIN-CONTAINING PROTEIN"/>
    <property type="match status" value="1"/>
</dbReference>
<comment type="caution">
    <text evidence="1">The sequence shown here is derived from an EMBL/GenBank/DDBJ whole genome shotgun (WGS) entry which is preliminary data.</text>
</comment>
<dbReference type="EMBL" id="CAJHJT010000023">
    <property type="protein sequence ID" value="CAD7001499.1"/>
    <property type="molecule type" value="Genomic_DNA"/>
</dbReference>
<proteinExistence type="predicted"/>
<protein>
    <submittedName>
        <fullName evidence="1">(Mediterranean fruit fly) hypothetical protein</fullName>
    </submittedName>
</protein>
<evidence type="ECO:0000313" key="2">
    <source>
        <dbReference type="Proteomes" id="UP000606786"/>
    </source>
</evidence>
<accession>A0A811UQT4</accession>
<dbReference type="Proteomes" id="UP000606786">
    <property type="component" value="Unassembled WGS sequence"/>
</dbReference>
<dbReference type="AlphaFoldDB" id="A0A811UQT4"/>
<sequence>MTSSLLDTKWWSVLIGFIQAKTKNRPVVTQNVAHNRSFTRIQSFVAEQNRDNTCPCCNSRHSISQCHNFKKMSVSNRIRFAKQNKLCKNCLSRSHHSNDCTSRFAWAHCQLRHHSLLHLNAKPNVQTASSSSHNSTMQRLTAKSTSTVRQAHTSSNPSEQPCCSKQAHIQSLHAGHDSRALLPTAIIAVKHQGELFQLRALVDQGSQRTFISSKVQKRLRLPVEISGMGGHIVQNSSKLCSLTLVSSKPSN</sequence>